<evidence type="ECO:0000313" key="2">
    <source>
        <dbReference type="EMBL" id="PAV69899.1"/>
    </source>
</evidence>
<evidence type="ECO:0000256" key="1">
    <source>
        <dbReference type="SAM" id="MobiDB-lite"/>
    </source>
</evidence>
<proteinExistence type="predicted"/>
<organism evidence="2 3">
    <name type="scientific">Diploscapter pachys</name>
    <dbReference type="NCBI Taxonomy" id="2018661"/>
    <lineage>
        <taxon>Eukaryota</taxon>
        <taxon>Metazoa</taxon>
        <taxon>Ecdysozoa</taxon>
        <taxon>Nematoda</taxon>
        <taxon>Chromadorea</taxon>
        <taxon>Rhabditida</taxon>
        <taxon>Rhabditina</taxon>
        <taxon>Rhabditomorpha</taxon>
        <taxon>Rhabditoidea</taxon>
        <taxon>Rhabditidae</taxon>
        <taxon>Diploscapter</taxon>
    </lineage>
</organism>
<accession>A0A2A2K7X3</accession>
<gene>
    <name evidence="2" type="ORF">WR25_23229</name>
</gene>
<protein>
    <submittedName>
        <fullName evidence="2">Uncharacterized protein</fullName>
    </submittedName>
</protein>
<sequence length="1271" mass="140077">MGKPSFLHLHPRCTAPALKPKQLRALRSSTKAELHARAILTAEDAVAALDGVVQIRAVRDRIDRRQAVEDVQHVHIERELVVHPERRVRIRRDVALHAAAEIGRCLTAVLVRVALVHRRQVVTRRVVDGAGQREIAEVERVGPVALPLERARTGRQVEVAERVDIGLAHAVDGGAQLQDEAGVQRRGPLHVAEVDEAVGAEIDAFRLDRLRVDQLRADERDLGLGGRVVDVHRVGDDVEPGGDRRASIIGRDRRRQIRRGDRAGLADVVVIDRERQAADRLELDAGGEAARLFRLQVRRCQRGLTDRIGRDVRRAGGRCRSRARRGRTAIGVLRQERRRNARQLLRHVTRRRQGVRLAERGDAEAARIGAAHGDLTDRVEDRAELRRERALTGRIMVVATRCVQRQLVEDRRVDFAEGRGDGAVAAGAEGVQAEIALRRAVGVRVAAGGVDRFVEDRATERHAQVATRQRHQRLTQGELRLVQIRRAVVDELRRQIVAHRLAVLAGVEEVVAAVVDHIEQVLDVDVAVGATTQVRVHRGRVDAIVDVAEDGAVDAHRGAIDAAAGLVELTLIGQRADDARHLAQPCERVVRVERAVRRGAGRGRTARADVDRQRQDRRTRIDRRRRALRGRILREEDARRSVGADRRRNARVARRRLLEVDLEIGFRRITDLGGELGRTAEAFDVRGHVAVQVLGVDLADGARCGRVVGEVGRGQVVGRTDDAAQRRVQELIAAQRGRVGRIGRTDVEVAGADREAGQRAVWADAVGDVVRTAHRGPGAVAAQAALVARVIRRRQRRRLHAFAAIIEAADIGVIALLIEIAGAGGQRQALVGVIATLRNARFDAAGDALERTLGDDVDHARDRVRAIAGRGAVAQHVDALDDVVRDGVEVDEVARTVIRQRIVSGAQAVEQHQRRVGRQAAQRHRRRTRSECAIGGERVGQRRAVVRRQRLDARLHGVDAAHVEVLGRDRADRRRAGIGAADDRAGDDDVVAGRRFLRLGWGLRCGGCGLIRRIGGRLRSRGGLRRGNAGGQQHERRRGGEQGRLSRKAVHRGHRLPSLDPDGRPVVTVPVPGMAKPPQAAFGFQRTWDRNAFTYLGCKAVIHPRLIFARRCRRNDTMPALHGRPDREFCPIYVAGCGGTPTSSGLQSLSLLDGANWTYADLMTWFGPSQTVTRLYRLVEKDRTSTMPCLCGTRFRGRAPCERARLHSIVKKAGLLGRHRPRDEHRVEARIAPAQAPVEMGTGRAPGLADRADHLPLADVIAHGHVDARQG</sequence>
<feature type="region of interest" description="Disordered" evidence="1">
    <location>
        <begin position="1021"/>
        <end position="1065"/>
    </location>
</feature>
<evidence type="ECO:0000313" key="3">
    <source>
        <dbReference type="Proteomes" id="UP000218231"/>
    </source>
</evidence>
<reference evidence="2 3" key="1">
    <citation type="journal article" date="2017" name="Curr. Biol.">
        <title>Genome architecture and evolution of a unichromosomal asexual nematode.</title>
        <authorList>
            <person name="Fradin H."/>
            <person name="Zegar C."/>
            <person name="Gutwein M."/>
            <person name="Lucas J."/>
            <person name="Kovtun M."/>
            <person name="Corcoran D."/>
            <person name="Baugh L.R."/>
            <person name="Kiontke K."/>
            <person name="Gunsalus K."/>
            <person name="Fitch D.H."/>
            <person name="Piano F."/>
        </authorList>
    </citation>
    <scope>NUCLEOTIDE SEQUENCE [LARGE SCALE GENOMIC DNA]</scope>
    <source>
        <strain evidence="2">PF1309</strain>
    </source>
</reference>
<feature type="compositionally biased region" description="Basic residues" evidence="1">
    <location>
        <begin position="1045"/>
        <end position="1055"/>
    </location>
</feature>
<dbReference type="AlphaFoldDB" id="A0A2A2K7X3"/>
<comment type="caution">
    <text evidence="2">The sequence shown here is derived from an EMBL/GenBank/DDBJ whole genome shotgun (WGS) entry which is preliminary data.</text>
</comment>
<dbReference type="Proteomes" id="UP000218231">
    <property type="component" value="Unassembled WGS sequence"/>
</dbReference>
<dbReference type="EMBL" id="LIAE01009408">
    <property type="protein sequence ID" value="PAV69899.1"/>
    <property type="molecule type" value="Genomic_DNA"/>
</dbReference>
<name>A0A2A2K7X3_9BILA</name>
<keyword evidence="3" id="KW-1185">Reference proteome</keyword>